<evidence type="ECO:0000256" key="4">
    <source>
        <dbReference type="ARBA" id="ARBA00023157"/>
    </source>
</evidence>
<proteinExistence type="predicted"/>
<name>A0ABD7Z8Z4_LACZE</name>
<dbReference type="NCBIfam" id="TIGR02691">
    <property type="entry name" value="arsC_pI258_fam"/>
    <property type="match status" value="1"/>
</dbReference>
<dbReference type="SMART" id="SM00226">
    <property type="entry name" value="LMWPc"/>
    <property type="match status" value="1"/>
</dbReference>
<dbReference type="InterPro" id="IPR023485">
    <property type="entry name" value="Ptyr_pPase"/>
</dbReference>
<keyword evidence="4" id="KW-1015">Disulfide bond</keyword>
<dbReference type="PANTHER" id="PTHR43428:SF1">
    <property type="entry name" value="ARSENATE REDUCTASE"/>
    <property type="match status" value="1"/>
</dbReference>
<dbReference type="CDD" id="cd16345">
    <property type="entry name" value="LMWP_ArsC"/>
    <property type="match status" value="1"/>
</dbReference>
<accession>A0ABD7Z8Z4</accession>
<keyword evidence="1" id="KW-0963">Cytoplasm</keyword>
<evidence type="ECO:0000256" key="2">
    <source>
        <dbReference type="ARBA" id="ARBA00022849"/>
    </source>
</evidence>
<dbReference type="Proteomes" id="UP001229832">
    <property type="component" value="Chromosome"/>
</dbReference>
<dbReference type="InterPro" id="IPR014064">
    <property type="entry name" value="Arsenate_reductase_ArsC"/>
</dbReference>
<evidence type="ECO:0000313" key="8">
    <source>
        <dbReference type="Proteomes" id="UP001229832"/>
    </source>
</evidence>
<dbReference type="GO" id="GO:0030612">
    <property type="term" value="F:arsenate reductase (thioredoxin) activity"/>
    <property type="evidence" value="ECO:0007669"/>
    <property type="project" value="UniProtKB-EC"/>
</dbReference>
<feature type="domain" description="Phosphotyrosine protein phosphatase I" evidence="6">
    <location>
        <begin position="2"/>
        <end position="135"/>
    </location>
</feature>
<evidence type="ECO:0000256" key="5">
    <source>
        <dbReference type="ARBA" id="ARBA00023284"/>
    </source>
</evidence>
<gene>
    <name evidence="7" type="primary">arsC</name>
    <name evidence="7" type="ORF">LACZS2_002694</name>
</gene>
<reference evidence="7 8" key="1">
    <citation type="submission" date="2023-08" db="EMBL/GenBank/DDBJ databases">
        <authorList>
            <person name="Buchebner-Jance M."/>
        </authorList>
    </citation>
    <scope>NUCLEOTIDE SEQUENCE [LARGE SCALE GENOMIC DNA]</scope>
    <source>
        <strain evidence="7 8">NCIMB 15475</strain>
    </source>
</reference>
<keyword evidence="3 7" id="KW-0560">Oxidoreductase</keyword>
<keyword evidence="5" id="KW-0676">Redox-active center</keyword>
<dbReference type="EC" id="1.20.4.4" evidence="7"/>
<keyword evidence="2" id="KW-0059">Arsenical resistance</keyword>
<evidence type="ECO:0000313" key="7">
    <source>
        <dbReference type="EMBL" id="WLV83453.1"/>
    </source>
</evidence>
<sequence>MPKVYFLCTGNACRSQMAEGFAKRLLGQQWQVRSAGLEAHGLNPFATKVMAEKGIDISRQQSKVIDNAALQQADLIVTLCGDARDRCPWTPPSVRRLHWPLQDPAAATGSPAEVLQEFRNVRDAIEIRVRALAASADNKQDQN</sequence>
<dbReference type="EMBL" id="CP132485">
    <property type="protein sequence ID" value="WLV83453.1"/>
    <property type="molecule type" value="Genomic_DNA"/>
</dbReference>
<keyword evidence="8" id="KW-1185">Reference proteome</keyword>
<dbReference type="SUPFAM" id="SSF52788">
    <property type="entry name" value="Phosphotyrosine protein phosphatases I"/>
    <property type="match status" value="1"/>
</dbReference>
<dbReference type="GeneID" id="93270374"/>
<dbReference type="PANTHER" id="PTHR43428">
    <property type="entry name" value="ARSENATE REDUCTASE"/>
    <property type="match status" value="1"/>
</dbReference>
<evidence type="ECO:0000256" key="1">
    <source>
        <dbReference type="ARBA" id="ARBA00022490"/>
    </source>
</evidence>
<organism evidence="7 8">
    <name type="scientific">Lacticaseibacillus zeae subsp. silagei</name>
    <dbReference type="NCBI Taxonomy" id="3068307"/>
    <lineage>
        <taxon>Bacteria</taxon>
        <taxon>Bacillati</taxon>
        <taxon>Bacillota</taxon>
        <taxon>Bacilli</taxon>
        <taxon>Lactobacillales</taxon>
        <taxon>Lactobacillaceae</taxon>
        <taxon>Lacticaseibacillus</taxon>
    </lineage>
</organism>
<evidence type="ECO:0000259" key="6">
    <source>
        <dbReference type="SMART" id="SM00226"/>
    </source>
</evidence>
<evidence type="ECO:0000256" key="3">
    <source>
        <dbReference type="ARBA" id="ARBA00023002"/>
    </source>
</evidence>
<dbReference type="AlphaFoldDB" id="A0ABD7Z8Z4"/>
<dbReference type="InterPro" id="IPR036196">
    <property type="entry name" value="Ptyr_pPase_sf"/>
</dbReference>
<dbReference type="GO" id="GO:0046685">
    <property type="term" value="P:response to arsenic-containing substance"/>
    <property type="evidence" value="ECO:0007669"/>
    <property type="project" value="UniProtKB-KW"/>
</dbReference>
<dbReference type="Pfam" id="PF01451">
    <property type="entry name" value="LMWPc"/>
    <property type="match status" value="1"/>
</dbReference>
<dbReference type="RefSeq" id="WP_070651204.1">
    <property type="nucleotide sequence ID" value="NZ_CP132484.1"/>
</dbReference>
<protein>
    <submittedName>
        <fullName evidence="7">Arsenate reductase (Thioredoxin)</fullName>
        <ecNumber evidence="7">1.20.4.4</ecNumber>
    </submittedName>
</protein>
<dbReference type="Gene3D" id="3.40.50.2300">
    <property type="match status" value="1"/>
</dbReference>